<keyword evidence="3" id="KW-1185">Reference proteome</keyword>
<protein>
    <submittedName>
        <fullName evidence="2">Uncharacterized membrane protein YoaK, UPF0700 family</fullName>
    </submittedName>
</protein>
<dbReference type="AlphaFoldDB" id="A0A1I4APV9"/>
<feature type="transmembrane region" description="Helical" evidence="1">
    <location>
        <begin position="86"/>
        <end position="106"/>
    </location>
</feature>
<feature type="transmembrane region" description="Helical" evidence="1">
    <location>
        <begin position="113"/>
        <end position="130"/>
    </location>
</feature>
<feature type="transmembrane region" description="Helical" evidence="1">
    <location>
        <begin position="14"/>
        <end position="33"/>
    </location>
</feature>
<proteinExistence type="predicted"/>
<dbReference type="PANTHER" id="PTHR37314">
    <property type="entry name" value="SLR0142 PROTEIN"/>
    <property type="match status" value="1"/>
</dbReference>
<evidence type="ECO:0000313" key="3">
    <source>
        <dbReference type="Proteomes" id="UP000199589"/>
    </source>
</evidence>
<organism evidence="2 3">
    <name type="scientific">Marinilactibacillus piezotolerans</name>
    <dbReference type="NCBI Taxonomy" id="258723"/>
    <lineage>
        <taxon>Bacteria</taxon>
        <taxon>Bacillati</taxon>
        <taxon>Bacillota</taxon>
        <taxon>Bacilli</taxon>
        <taxon>Lactobacillales</taxon>
        <taxon>Carnobacteriaceae</taxon>
        <taxon>Marinilactibacillus</taxon>
    </lineage>
</organism>
<keyword evidence="1" id="KW-0812">Transmembrane</keyword>
<feature type="transmembrane region" description="Helical" evidence="1">
    <location>
        <begin position="177"/>
        <end position="210"/>
    </location>
</feature>
<dbReference type="Proteomes" id="UP000199589">
    <property type="component" value="Unassembled WGS sequence"/>
</dbReference>
<name>A0A1I4APV9_9LACT</name>
<dbReference type="PANTHER" id="PTHR37314:SF4">
    <property type="entry name" value="UPF0700 TRANSMEMBRANE PROTEIN YOAK"/>
    <property type="match status" value="1"/>
</dbReference>
<dbReference type="OrthoDB" id="7057004at2"/>
<dbReference type="EMBL" id="FOSJ01000052">
    <property type="protein sequence ID" value="SFK57987.1"/>
    <property type="molecule type" value="Genomic_DNA"/>
</dbReference>
<evidence type="ECO:0000313" key="2">
    <source>
        <dbReference type="EMBL" id="SFK57987.1"/>
    </source>
</evidence>
<sequence>MKISITKVQSYENYIHYSMCMLGGFFGSYALLLRGNFGSAQTANLIQLFINVSAFNLIDILFRTLALFLFILFLMLSFYVKDKYTLQSIKICLLVEIVGVCAIGLIPNGANDLLALLPLFALTAFQWGMFNGTRKYVSPTLFSTGNIRQCISAWTDYKITAKAESKTKGLFYTYTLLYYHVGVLTGIALTYLFGAQSIFLCLIPLTLNLLIDLRHDQLV</sequence>
<evidence type="ECO:0000256" key="1">
    <source>
        <dbReference type="SAM" id="Phobius"/>
    </source>
</evidence>
<reference evidence="3" key="1">
    <citation type="submission" date="2016-10" db="EMBL/GenBank/DDBJ databases">
        <authorList>
            <person name="Varghese N."/>
            <person name="Submissions S."/>
        </authorList>
    </citation>
    <scope>NUCLEOTIDE SEQUENCE [LARGE SCALE GENOMIC DNA]</scope>
    <source>
        <strain evidence="3">DSM 16108</strain>
    </source>
</reference>
<dbReference type="Pfam" id="PF06912">
    <property type="entry name" value="DUF1275"/>
    <property type="match status" value="1"/>
</dbReference>
<accession>A0A1I4APV9</accession>
<gene>
    <name evidence="2" type="ORF">SAMN04488569_105214</name>
</gene>
<keyword evidence="1" id="KW-0472">Membrane</keyword>
<feature type="transmembrane region" description="Helical" evidence="1">
    <location>
        <begin position="54"/>
        <end position="80"/>
    </location>
</feature>
<keyword evidence="1" id="KW-1133">Transmembrane helix</keyword>
<dbReference type="InterPro" id="IPR010699">
    <property type="entry name" value="DUF1275"/>
</dbReference>
<dbReference type="RefSeq" id="WP_072693354.1">
    <property type="nucleotide sequence ID" value="NZ_FOSJ01000052.1"/>
</dbReference>